<name>A0ABR7ITB8_9CLOT</name>
<reference evidence="3 4" key="1">
    <citation type="submission" date="2020-08" db="EMBL/GenBank/DDBJ databases">
        <title>Genome public.</title>
        <authorList>
            <person name="Liu C."/>
            <person name="Sun Q."/>
        </authorList>
    </citation>
    <scope>NUCLEOTIDE SEQUENCE [LARGE SCALE GENOMIC DNA]</scope>
    <source>
        <strain evidence="3 4">NSJ-27</strain>
    </source>
</reference>
<evidence type="ECO:0000313" key="3">
    <source>
        <dbReference type="EMBL" id="MBC5788067.1"/>
    </source>
</evidence>
<dbReference type="EMBL" id="JACOQK010000001">
    <property type="protein sequence ID" value="MBC5788067.1"/>
    <property type="molecule type" value="Genomic_DNA"/>
</dbReference>
<feature type="compositionally biased region" description="Polar residues" evidence="1">
    <location>
        <begin position="59"/>
        <end position="74"/>
    </location>
</feature>
<accession>A0ABR7ITB8</accession>
<feature type="region of interest" description="Disordered" evidence="1">
    <location>
        <begin position="33"/>
        <end position="79"/>
    </location>
</feature>
<proteinExistence type="predicted"/>
<feature type="chain" id="PRO_5046578872" evidence="2">
    <location>
        <begin position="26"/>
        <end position="447"/>
    </location>
</feature>
<evidence type="ECO:0000256" key="1">
    <source>
        <dbReference type="SAM" id="MobiDB-lite"/>
    </source>
</evidence>
<sequence length="447" mass="50100">MLKKIISILLAVGLFLLCCSGCSGCSNKGEETNSAALNSGSSNSPSASQSDDGSHTTEGDNNADATTPNASRQRPGSLKDIKGVTDLSKLPDYLEGSLEQYLTIEADIEVYPEGTYNLYQATLQDTEKVYQKWVDTFIPGKQFASQNHMQDMMLNDDTIPNYNYQDQTIDGESLWISNNFHMFTDNSSKITSIYDDLSNPAKIPILSVGQSESKDIVLRNRFPKEKLAGFNKDSALAMVEEKINALGIQNLGAPNVYALDIESVNKWIQNEVKPNADSIQYAAGVPTEWTNQNQECYYITYNMMLGGVKFTDSSTPNLAGKVYNDPVMTTGSVLQAFVNQNGVFYFYFGDIYNVKTTQKNLSCISMEQAISVYAEKYKNAFEEEARKVFKIQLLYVPKYEKDFNFELRPAWVISSQTKVNPELPEEEQNYVTKDYVDAITGKMMNYR</sequence>
<evidence type="ECO:0000313" key="4">
    <source>
        <dbReference type="Proteomes" id="UP000649151"/>
    </source>
</evidence>
<dbReference type="RefSeq" id="WP_186996749.1">
    <property type="nucleotide sequence ID" value="NZ_JACOQK010000001.1"/>
</dbReference>
<dbReference type="Proteomes" id="UP000649151">
    <property type="component" value="Unassembled WGS sequence"/>
</dbReference>
<keyword evidence="4" id="KW-1185">Reference proteome</keyword>
<gene>
    <name evidence="3" type="ORF">H8Z77_08560</name>
</gene>
<keyword evidence="2" id="KW-0732">Signal</keyword>
<evidence type="ECO:0000256" key="2">
    <source>
        <dbReference type="SAM" id="SignalP"/>
    </source>
</evidence>
<feature type="signal peptide" evidence="2">
    <location>
        <begin position="1"/>
        <end position="25"/>
    </location>
</feature>
<organism evidence="3 4">
    <name type="scientific">Clostridium facile</name>
    <dbReference type="NCBI Taxonomy" id="2763035"/>
    <lineage>
        <taxon>Bacteria</taxon>
        <taxon>Bacillati</taxon>
        <taxon>Bacillota</taxon>
        <taxon>Clostridia</taxon>
        <taxon>Eubacteriales</taxon>
        <taxon>Clostridiaceae</taxon>
        <taxon>Clostridium</taxon>
    </lineage>
</organism>
<feature type="compositionally biased region" description="Low complexity" evidence="1">
    <location>
        <begin position="33"/>
        <end position="51"/>
    </location>
</feature>
<comment type="caution">
    <text evidence="3">The sequence shown here is derived from an EMBL/GenBank/DDBJ whole genome shotgun (WGS) entry which is preliminary data.</text>
</comment>
<protein>
    <submittedName>
        <fullName evidence="3">Uncharacterized protein</fullName>
    </submittedName>
</protein>